<accession>A0AAD4F9T0</accession>
<proteinExistence type="predicted"/>
<protein>
    <submittedName>
        <fullName evidence="1">Uncharacterized protein</fullName>
    </submittedName>
</protein>
<evidence type="ECO:0000313" key="1">
    <source>
        <dbReference type="EMBL" id="KAG9185446.1"/>
    </source>
</evidence>
<dbReference type="EMBL" id="JAANER010000011">
    <property type="protein sequence ID" value="KAG9185446.1"/>
    <property type="molecule type" value="Genomic_DNA"/>
</dbReference>
<dbReference type="PANTHER" id="PTHR38111">
    <property type="entry name" value="ZN(2)-C6 FUNGAL-TYPE DOMAIN-CONTAINING PROTEIN-RELATED"/>
    <property type="match status" value="1"/>
</dbReference>
<keyword evidence="2" id="KW-1185">Reference proteome</keyword>
<organism evidence="1 2">
    <name type="scientific">Alternaria panax</name>
    <dbReference type="NCBI Taxonomy" id="48097"/>
    <lineage>
        <taxon>Eukaryota</taxon>
        <taxon>Fungi</taxon>
        <taxon>Dikarya</taxon>
        <taxon>Ascomycota</taxon>
        <taxon>Pezizomycotina</taxon>
        <taxon>Dothideomycetes</taxon>
        <taxon>Pleosporomycetidae</taxon>
        <taxon>Pleosporales</taxon>
        <taxon>Pleosporineae</taxon>
        <taxon>Pleosporaceae</taxon>
        <taxon>Alternaria</taxon>
        <taxon>Alternaria sect. Panax</taxon>
    </lineage>
</organism>
<dbReference type="PANTHER" id="PTHR38111:SF9">
    <property type="entry name" value="ZN(2)-C6 FUNGAL-TYPE DOMAIN-CONTAINING PROTEIN"/>
    <property type="match status" value="1"/>
</dbReference>
<reference evidence="1" key="1">
    <citation type="submission" date="2021-07" db="EMBL/GenBank/DDBJ databases">
        <title>Genome Resource of American Ginseng Black Spot Pathogen Alternaria panax.</title>
        <authorList>
            <person name="Qiu C."/>
            <person name="Wang W."/>
            <person name="Liu Z."/>
        </authorList>
    </citation>
    <scope>NUCLEOTIDE SEQUENCE</scope>
    <source>
        <strain evidence="1">BNCC115425</strain>
    </source>
</reference>
<comment type="caution">
    <text evidence="1">The sequence shown here is derived from an EMBL/GenBank/DDBJ whole genome shotgun (WGS) entry which is preliminary data.</text>
</comment>
<sequence>MCAKIADLGSLRGYHQEIVFINATSRPTEPQIKLKDESREPPVHEKDVLSAYIIEESQPALCSLSNLFDEATTPPEKSLYELENDVNFIVQHFAPICGEAPAEFNLYHNQICGAWVEILPLVVEPAKNNPLLYSSIRTMATALRNHASAARGNGFRILLMYGDCLRQIVIPEARSDWTTHAKGVGAMIERLGPKPFSNGILHTLFVGFRPLLLINAIHSRRKTFLAREEWAAIPFQERPVSILQLLFNKATRLPALLEMYDSLRDRYNPSKLVAMQQLRNGFLYMIKCLENWEFKAKAQANFSLVWPKPDSPSTEPCDGKPLWFANVLVASSLTHCWAFEIIARSHLNDIEEVIAAIEDCKPKATPRRSGSADDKGEHPVSVLAEKICDSMQYFLQPELKLYGPASTFFTFLTAMKVFKHKRTYCASRLSHCQQVLNRLASIGIHFPPP</sequence>
<name>A0AAD4F9T0_9PLEO</name>
<dbReference type="InterPro" id="IPR053178">
    <property type="entry name" value="Osmoadaptation_assoc"/>
</dbReference>
<evidence type="ECO:0000313" key="2">
    <source>
        <dbReference type="Proteomes" id="UP001199106"/>
    </source>
</evidence>
<dbReference type="AlphaFoldDB" id="A0AAD4F9T0"/>
<dbReference type="Proteomes" id="UP001199106">
    <property type="component" value="Unassembled WGS sequence"/>
</dbReference>
<gene>
    <name evidence="1" type="ORF">G6011_07990</name>
</gene>